<evidence type="ECO:0000259" key="9">
    <source>
        <dbReference type="Pfam" id="PF06886"/>
    </source>
</evidence>
<accession>A0A0N8CXT7</accession>
<keyword evidence="7" id="KW-0175">Coiled coil</keyword>
<dbReference type="AlphaFoldDB" id="A0A0N8CXT7"/>
<keyword evidence="6" id="KW-0539">Nucleus</keyword>
<evidence type="ECO:0000256" key="1">
    <source>
        <dbReference type="ARBA" id="ARBA00004123"/>
    </source>
</evidence>
<feature type="compositionally biased region" description="Polar residues" evidence="8">
    <location>
        <begin position="360"/>
        <end position="380"/>
    </location>
</feature>
<feature type="coiled-coil region" evidence="7">
    <location>
        <begin position="528"/>
        <end position="560"/>
    </location>
</feature>
<feature type="region of interest" description="Disordered" evidence="8">
    <location>
        <begin position="320"/>
        <end position="383"/>
    </location>
</feature>
<feature type="domain" description="TPX2 C-terminal" evidence="9">
    <location>
        <begin position="510"/>
        <end position="582"/>
    </location>
</feature>
<dbReference type="InterPro" id="IPR027329">
    <property type="entry name" value="TPX2_C"/>
</dbReference>
<feature type="domain" description="TPX2 C-terminal" evidence="9">
    <location>
        <begin position="398"/>
        <end position="438"/>
    </location>
</feature>
<evidence type="ECO:0000256" key="4">
    <source>
        <dbReference type="ARBA" id="ARBA00022490"/>
    </source>
</evidence>
<sequence>MVGKVIYTFPDKTKLGCFPASQKSLNFNAPQHYCDLPSAVKDDDSEQADQYFFAKADDTVYEDVTPHGDEDDDRATMLWNEQISSVQEEEKEYPVIRRRSRSVGSRPLFHRKQESPIAPNSVNILKKPALKAQGVIPSEDSDKYFIGGLRSYNPVKTHDILKVTKPVPFNLTESKKKIVQTVPANPSMAEGVQNWQKKTPERFHSSRHGEVYRMVERVEMRSTEAHTPQLMAAKRHRPVHVLSHEEKEQKELEEMKKSQFKAHGVDEKVFKPPVLPAKKGVKTTTIEPFHLTEYHKKENVPPRESEGNDFKFHAKPAPKFEAPSVERKQVIPNTVPQTPKFSEAGKASLHSWRERRQRSRSNGSLTAGRSSSNGSLTSTGERLKSTVVEPFSFEDRDKLLQRRKEKKFEKVVQEERKQREFHANPCPNFSHPSIPERPTLMSTRPAPFQLSYDTLGISKKERFLTQLAELRLEERKAAQFKAQPAKVLIKEPFKVKLDHSQHNITDVVEFSLTTVKRAAERKHFDQFLKEREQEKEMHKLRREQEKLQKEAELAARMREETNFVANPVRHFKCIEIKKADADILTIPKTPKFTKK</sequence>
<dbReference type="PANTHER" id="PTHR14326">
    <property type="entry name" value="TARGETING PROTEIN FOR XKLP2"/>
    <property type="match status" value="1"/>
</dbReference>
<evidence type="ECO:0000259" key="10">
    <source>
        <dbReference type="Pfam" id="PF12214"/>
    </source>
</evidence>
<proteinExistence type="inferred from homology"/>
<evidence type="ECO:0000256" key="6">
    <source>
        <dbReference type="ARBA" id="ARBA00023242"/>
    </source>
</evidence>
<comment type="similarity">
    <text evidence="3">Belongs to the TPX2 family.</text>
</comment>
<evidence type="ECO:0000256" key="7">
    <source>
        <dbReference type="SAM" id="Coils"/>
    </source>
</evidence>
<keyword evidence="5" id="KW-0206">Cytoskeleton</keyword>
<dbReference type="InterPro" id="IPR027330">
    <property type="entry name" value="TPX2_central_dom"/>
</dbReference>
<dbReference type="Pfam" id="PF06886">
    <property type="entry name" value="TPX2"/>
    <property type="match status" value="2"/>
</dbReference>
<dbReference type="OrthoDB" id="1684416at2759"/>
<evidence type="ECO:0000256" key="3">
    <source>
        <dbReference type="ARBA" id="ARBA00005885"/>
    </source>
</evidence>
<dbReference type="PANTHER" id="PTHR14326:SF44">
    <property type="entry name" value="TARGETING PROTEIN FOR XKLP2"/>
    <property type="match status" value="1"/>
</dbReference>
<feature type="compositionally biased region" description="Polar residues" evidence="8">
    <location>
        <begin position="331"/>
        <end position="340"/>
    </location>
</feature>
<evidence type="ECO:0000256" key="2">
    <source>
        <dbReference type="ARBA" id="ARBA00004186"/>
    </source>
</evidence>
<dbReference type="GO" id="GO:0005634">
    <property type="term" value="C:nucleus"/>
    <property type="evidence" value="ECO:0007669"/>
    <property type="project" value="UniProtKB-SubCell"/>
</dbReference>
<keyword evidence="4" id="KW-0963">Cytoplasm</keyword>
<dbReference type="GO" id="GO:0005819">
    <property type="term" value="C:spindle"/>
    <property type="evidence" value="ECO:0007669"/>
    <property type="project" value="UniProtKB-SubCell"/>
</dbReference>
<organism evidence="11">
    <name type="scientific">Daphnia magna</name>
    <dbReference type="NCBI Taxonomy" id="35525"/>
    <lineage>
        <taxon>Eukaryota</taxon>
        <taxon>Metazoa</taxon>
        <taxon>Ecdysozoa</taxon>
        <taxon>Arthropoda</taxon>
        <taxon>Crustacea</taxon>
        <taxon>Branchiopoda</taxon>
        <taxon>Diplostraca</taxon>
        <taxon>Cladocera</taxon>
        <taxon>Anomopoda</taxon>
        <taxon>Daphniidae</taxon>
        <taxon>Daphnia</taxon>
    </lineage>
</organism>
<evidence type="ECO:0000256" key="5">
    <source>
        <dbReference type="ARBA" id="ARBA00023212"/>
    </source>
</evidence>
<evidence type="ECO:0000313" key="11">
    <source>
        <dbReference type="EMBL" id="JAN30518.1"/>
    </source>
</evidence>
<reference evidence="11" key="1">
    <citation type="submission" date="2015-10" db="EMBL/GenBank/DDBJ databases">
        <title>EvidentialGene: Evidence-directed Construction of Complete mRNA Transcriptomes without Genomes.</title>
        <authorList>
            <person name="Gilbert D.G."/>
        </authorList>
    </citation>
    <scope>NUCLEOTIDE SEQUENCE</scope>
</reference>
<dbReference type="InterPro" id="IPR009675">
    <property type="entry name" value="TPX2_fam"/>
</dbReference>
<dbReference type="GO" id="GO:0060236">
    <property type="term" value="P:regulation of mitotic spindle organization"/>
    <property type="evidence" value="ECO:0007669"/>
    <property type="project" value="InterPro"/>
</dbReference>
<protein>
    <submittedName>
        <fullName evidence="11">Targeting protein for Xklp2-A</fullName>
    </submittedName>
</protein>
<name>A0A0N8CXT7_9CRUS</name>
<comment type="subcellular location">
    <subcellularLocation>
        <location evidence="2">Cytoplasm</location>
        <location evidence="2">Cytoskeleton</location>
        <location evidence="2">Spindle</location>
    </subcellularLocation>
    <subcellularLocation>
        <location evidence="1">Nucleus</location>
    </subcellularLocation>
</comment>
<dbReference type="GO" id="GO:0005874">
    <property type="term" value="C:microtubule"/>
    <property type="evidence" value="ECO:0007669"/>
    <property type="project" value="InterPro"/>
</dbReference>
<evidence type="ECO:0000256" key="8">
    <source>
        <dbReference type="SAM" id="MobiDB-lite"/>
    </source>
</evidence>
<dbReference type="Pfam" id="PF12214">
    <property type="entry name" value="TPX2_importin"/>
    <property type="match status" value="1"/>
</dbReference>
<dbReference type="EMBL" id="GDIQ01064219">
    <property type="protein sequence ID" value="JAN30518.1"/>
    <property type="molecule type" value="Transcribed_RNA"/>
</dbReference>
<feature type="domain" description="TPX2 central" evidence="10">
    <location>
        <begin position="221"/>
        <end position="341"/>
    </location>
</feature>